<reference evidence="7" key="2">
    <citation type="journal article" date="2023" name="IMA Fungus">
        <title>Comparative genomic study of the Penicillium genus elucidates a diverse pangenome and 15 lateral gene transfer events.</title>
        <authorList>
            <person name="Petersen C."/>
            <person name="Sorensen T."/>
            <person name="Nielsen M.R."/>
            <person name="Sondergaard T.E."/>
            <person name="Sorensen J.L."/>
            <person name="Fitzpatrick D.A."/>
            <person name="Frisvad J.C."/>
            <person name="Nielsen K.L."/>
        </authorList>
    </citation>
    <scope>NUCLEOTIDE SEQUENCE</scope>
    <source>
        <strain evidence="7">IBT 35673</strain>
    </source>
</reference>
<keyword evidence="2" id="KW-0808">Transferase</keyword>
<dbReference type="GO" id="GO:0004674">
    <property type="term" value="F:protein serine/threonine kinase activity"/>
    <property type="evidence" value="ECO:0007669"/>
    <property type="project" value="UniProtKB-KW"/>
</dbReference>
<name>A0A9W9Q144_PENBR</name>
<keyword evidence="1" id="KW-0723">Serine/threonine-protein kinase</keyword>
<gene>
    <name evidence="7" type="ORF">N7452_010683</name>
</gene>
<evidence type="ECO:0000256" key="4">
    <source>
        <dbReference type="ARBA" id="ARBA00022777"/>
    </source>
</evidence>
<dbReference type="PANTHER" id="PTHR45646:SF11">
    <property type="entry name" value="SERINE_THREONINE-PROTEIN KINASE DOA"/>
    <property type="match status" value="1"/>
</dbReference>
<proteinExistence type="predicted"/>
<evidence type="ECO:0000256" key="3">
    <source>
        <dbReference type="ARBA" id="ARBA00022741"/>
    </source>
</evidence>
<dbReference type="GO" id="GO:0005634">
    <property type="term" value="C:nucleus"/>
    <property type="evidence" value="ECO:0007669"/>
    <property type="project" value="TreeGrafter"/>
</dbReference>
<dbReference type="InterPro" id="IPR000719">
    <property type="entry name" value="Prot_kinase_dom"/>
</dbReference>
<keyword evidence="4" id="KW-0418">Kinase</keyword>
<dbReference type="EMBL" id="JAPZBQ010000006">
    <property type="protein sequence ID" value="KAJ5322394.1"/>
    <property type="molecule type" value="Genomic_DNA"/>
</dbReference>
<feature type="domain" description="Protein kinase" evidence="6">
    <location>
        <begin position="1"/>
        <end position="250"/>
    </location>
</feature>
<dbReference type="SUPFAM" id="SSF56112">
    <property type="entry name" value="Protein kinase-like (PK-like)"/>
    <property type="match status" value="1"/>
</dbReference>
<keyword evidence="5" id="KW-0067">ATP-binding</keyword>
<dbReference type="GO" id="GO:0005524">
    <property type="term" value="F:ATP binding"/>
    <property type="evidence" value="ECO:0007669"/>
    <property type="project" value="UniProtKB-KW"/>
</dbReference>
<protein>
    <recommendedName>
        <fullName evidence="6">Protein kinase domain-containing protein</fullName>
    </recommendedName>
</protein>
<dbReference type="AlphaFoldDB" id="A0A9W9Q144"/>
<dbReference type="Pfam" id="PF00069">
    <property type="entry name" value="Pkinase"/>
    <property type="match status" value="1"/>
</dbReference>
<dbReference type="PANTHER" id="PTHR45646">
    <property type="entry name" value="SERINE/THREONINE-PROTEIN KINASE DOA-RELATED"/>
    <property type="match status" value="1"/>
</dbReference>
<evidence type="ECO:0000259" key="6">
    <source>
        <dbReference type="PROSITE" id="PS50011"/>
    </source>
</evidence>
<keyword evidence="3" id="KW-0547">Nucleotide-binding</keyword>
<organism evidence="7 8">
    <name type="scientific">Penicillium brevicompactum</name>
    <dbReference type="NCBI Taxonomy" id="5074"/>
    <lineage>
        <taxon>Eukaryota</taxon>
        <taxon>Fungi</taxon>
        <taxon>Dikarya</taxon>
        <taxon>Ascomycota</taxon>
        <taxon>Pezizomycotina</taxon>
        <taxon>Eurotiomycetes</taxon>
        <taxon>Eurotiomycetidae</taxon>
        <taxon>Eurotiales</taxon>
        <taxon>Aspergillaceae</taxon>
        <taxon>Penicillium</taxon>
    </lineage>
</organism>
<dbReference type="PROSITE" id="PS50011">
    <property type="entry name" value="PROTEIN_KINASE_DOM"/>
    <property type="match status" value="1"/>
</dbReference>
<evidence type="ECO:0000256" key="2">
    <source>
        <dbReference type="ARBA" id="ARBA00022679"/>
    </source>
</evidence>
<evidence type="ECO:0000256" key="5">
    <source>
        <dbReference type="ARBA" id="ARBA00022840"/>
    </source>
</evidence>
<dbReference type="GO" id="GO:0043484">
    <property type="term" value="P:regulation of RNA splicing"/>
    <property type="evidence" value="ECO:0007669"/>
    <property type="project" value="TreeGrafter"/>
</dbReference>
<sequence length="252" mass="28611">MLDMEVGSSFRDSKPFELLSHGIDLHTRNLVFTIPDIHNLTEDKLTGILGAPEIGHIRRSDGKDLEPGVPEYIVRPTSRWTRLWNPDSTPSVKLIDFGEAFLQTAPPQVLHTPLPVRAPEAIFEDRIDYRVDLWSMGCMLFELFMGQPPFDSFLITPGILVGQMREMAGDNLPERWHDKWKRMSAGGYSTAEEPGPNLQEWLDEVYFDHPQSPDLTREDVARLGQIIGTLLQFEPSARASAGQVLDDPWFEE</sequence>
<comment type="caution">
    <text evidence="7">The sequence shown here is derived from an EMBL/GenBank/DDBJ whole genome shotgun (WGS) entry which is preliminary data.</text>
</comment>
<dbReference type="InterPro" id="IPR051175">
    <property type="entry name" value="CLK_kinases"/>
</dbReference>
<dbReference type="SMART" id="SM00220">
    <property type="entry name" value="S_TKc"/>
    <property type="match status" value="1"/>
</dbReference>
<dbReference type="Proteomes" id="UP001147695">
    <property type="component" value="Unassembled WGS sequence"/>
</dbReference>
<reference evidence="7" key="1">
    <citation type="submission" date="2022-12" db="EMBL/GenBank/DDBJ databases">
        <authorList>
            <person name="Petersen C."/>
        </authorList>
    </citation>
    <scope>NUCLEOTIDE SEQUENCE</scope>
    <source>
        <strain evidence="7">IBT 35673</strain>
    </source>
</reference>
<evidence type="ECO:0000256" key="1">
    <source>
        <dbReference type="ARBA" id="ARBA00022527"/>
    </source>
</evidence>
<evidence type="ECO:0000313" key="7">
    <source>
        <dbReference type="EMBL" id="KAJ5322394.1"/>
    </source>
</evidence>
<accession>A0A9W9Q144</accession>
<evidence type="ECO:0000313" key="8">
    <source>
        <dbReference type="Proteomes" id="UP001147695"/>
    </source>
</evidence>
<dbReference type="InterPro" id="IPR011009">
    <property type="entry name" value="Kinase-like_dom_sf"/>
</dbReference>
<dbReference type="Gene3D" id="1.10.510.10">
    <property type="entry name" value="Transferase(Phosphotransferase) domain 1"/>
    <property type="match status" value="1"/>
</dbReference>